<keyword evidence="3" id="KW-1185">Reference proteome</keyword>
<accession>A0A7W8JS65</accession>
<keyword evidence="1" id="KW-1133">Transmembrane helix</keyword>
<dbReference type="AlphaFoldDB" id="A0A7W8JS65"/>
<feature type="transmembrane region" description="Helical" evidence="1">
    <location>
        <begin position="12"/>
        <end position="38"/>
    </location>
</feature>
<name>A0A7W8JS65_9DEIO</name>
<keyword evidence="1" id="KW-0812">Transmembrane</keyword>
<evidence type="ECO:0000313" key="2">
    <source>
        <dbReference type="EMBL" id="MBB5362262.1"/>
    </source>
</evidence>
<dbReference type="Proteomes" id="UP000552709">
    <property type="component" value="Unassembled WGS sequence"/>
</dbReference>
<organism evidence="2 3">
    <name type="scientific">Deinococcus humi</name>
    <dbReference type="NCBI Taxonomy" id="662880"/>
    <lineage>
        <taxon>Bacteria</taxon>
        <taxon>Thermotogati</taxon>
        <taxon>Deinococcota</taxon>
        <taxon>Deinococci</taxon>
        <taxon>Deinococcales</taxon>
        <taxon>Deinococcaceae</taxon>
        <taxon>Deinococcus</taxon>
    </lineage>
</organism>
<gene>
    <name evidence="2" type="ORF">HNQ08_001347</name>
</gene>
<proteinExistence type="predicted"/>
<sequence length="314" mass="32040">MTLNRDINSHRLGWRGVLAGLVVGLVSALTVIALGLVITALTGLTLTGVGIAAAIWTAIAALVGAYLAGLTAVRADAPASRSDDGIAAMTHDDATLTGLVTGSLLVLLLTMYAFNGVSRIVGTAGNLIGTAGNLVGSATGAAADAASNNQLPSIQNYFNNITPSDVEALIADNTSDLSQEQVAATSNVVTGIVRRASNDLGTVDINNIGDFAQARVDSIKQALSGPQFVTRLERQGLSNAQATEVQTQINQSVDRIQTQADQALKNAEAAARGAASTAGWGWLLMAGLTLLAAIFGARSAATKAVTNVPARRPN</sequence>
<dbReference type="RefSeq" id="WP_184128759.1">
    <property type="nucleotide sequence ID" value="NZ_JACHFL010000002.1"/>
</dbReference>
<evidence type="ECO:0000256" key="1">
    <source>
        <dbReference type="SAM" id="Phobius"/>
    </source>
</evidence>
<comment type="caution">
    <text evidence="2">The sequence shown here is derived from an EMBL/GenBank/DDBJ whole genome shotgun (WGS) entry which is preliminary data.</text>
</comment>
<feature type="transmembrane region" description="Helical" evidence="1">
    <location>
        <begin position="50"/>
        <end position="73"/>
    </location>
</feature>
<feature type="transmembrane region" description="Helical" evidence="1">
    <location>
        <begin position="279"/>
        <end position="297"/>
    </location>
</feature>
<evidence type="ECO:0000313" key="3">
    <source>
        <dbReference type="Proteomes" id="UP000552709"/>
    </source>
</evidence>
<feature type="transmembrane region" description="Helical" evidence="1">
    <location>
        <begin position="94"/>
        <end position="114"/>
    </location>
</feature>
<protein>
    <submittedName>
        <fullName evidence="2">Uncharacterized protein</fullName>
    </submittedName>
</protein>
<reference evidence="2 3" key="1">
    <citation type="submission" date="2020-08" db="EMBL/GenBank/DDBJ databases">
        <title>Genomic Encyclopedia of Type Strains, Phase IV (KMG-IV): sequencing the most valuable type-strain genomes for metagenomic binning, comparative biology and taxonomic classification.</title>
        <authorList>
            <person name="Goeker M."/>
        </authorList>
    </citation>
    <scope>NUCLEOTIDE SEQUENCE [LARGE SCALE GENOMIC DNA]</scope>
    <source>
        <strain evidence="2 3">DSM 27939</strain>
    </source>
</reference>
<keyword evidence="1" id="KW-0472">Membrane</keyword>
<dbReference type="EMBL" id="JACHFL010000002">
    <property type="protein sequence ID" value="MBB5362262.1"/>
    <property type="molecule type" value="Genomic_DNA"/>
</dbReference>